<evidence type="ECO:0000313" key="5">
    <source>
        <dbReference type="EMBL" id="KAF9595336.1"/>
    </source>
</evidence>
<organism evidence="5 6">
    <name type="scientific">Coptis chinensis</name>
    <dbReference type="NCBI Taxonomy" id="261450"/>
    <lineage>
        <taxon>Eukaryota</taxon>
        <taxon>Viridiplantae</taxon>
        <taxon>Streptophyta</taxon>
        <taxon>Embryophyta</taxon>
        <taxon>Tracheophyta</taxon>
        <taxon>Spermatophyta</taxon>
        <taxon>Magnoliopsida</taxon>
        <taxon>Ranunculales</taxon>
        <taxon>Ranunculaceae</taxon>
        <taxon>Coptidoideae</taxon>
        <taxon>Coptis</taxon>
    </lineage>
</organism>
<sequence>MAGGEEGRAEKQYVEAKISVWWDIENCQVPKGCDPHAIAQNIRSSLNRMNYCGQISTISAYGDTNRINTQVQHALNSTGITLNHVPAGAKDASDKKILVDMLFWAVDNPAPANYLLISGDRDFSNALHQLRMRRYNILLAQPPNASAPLVAAAKSVWLWSSLLAGGPPLTNGEVTQVSSNNNISATDNQLSGSNQSLDSATDTSFGNQKFVSTGKAAENKQKGKQLRKYPSQPSILRAASAPVGIQENKSNGSFGAAPHEFFGASKPLSNGPLNAFPSNPGPSWSNGTTAPYQHQYSQLPIPNNMPLRPEFFPSNIFPSPNTHNQGYHQAPFIPDGPTFNSGPGTNISDFSKLSVSENPNRVHKTKVKQRNEREQRPSSFVESPNPPNPNGPRNGYFVQSNPPFYYGNQNNRYPRGPEFPPPSSSAMGINPIPVWGTSGSPEPSPYVQGIMGVILLVLNTLKNDKMTPTKANITDCIRYGDPRHQNMDVKKALESAIEHHMVVERKAGLLKYYTGRNESLWKCVNPLGSDTTLYTEPIWDEIYTFLNTPIGRNDLGASRCRYEAAITLKNSCLSLKDVALGDILQILNIVVTLKKWIVVHANDWQPITITIGFGGDAGTNPGT</sequence>
<feature type="compositionally biased region" description="Polar residues" evidence="1">
    <location>
        <begin position="316"/>
        <end position="327"/>
    </location>
</feature>
<dbReference type="CDD" id="cd10910">
    <property type="entry name" value="PIN_limkain_b1_N_like"/>
    <property type="match status" value="1"/>
</dbReference>
<dbReference type="Gene3D" id="3.40.50.1010">
    <property type="entry name" value="5'-nuclease"/>
    <property type="match status" value="1"/>
</dbReference>
<feature type="domain" description="OST-HTH associated" evidence="3">
    <location>
        <begin position="558"/>
        <end position="609"/>
    </location>
</feature>
<feature type="compositionally biased region" description="Polar residues" evidence="1">
    <location>
        <begin position="182"/>
        <end position="211"/>
    </location>
</feature>
<evidence type="ECO:0008006" key="7">
    <source>
        <dbReference type="Google" id="ProtNLM"/>
    </source>
</evidence>
<dbReference type="OrthoDB" id="549353at2759"/>
<feature type="region of interest" description="Disordered" evidence="1">
    <location>
        <begin position="316"/>
        <end position="395"/>
    </location>
</feature>
<name>A0A835H8P0_9MAGN</name>
<evidence type="ECO:0000259" key="4">
    <source>
        <dbReference type="Pfam" id="PF24620"/>
    </source>
</evidence>
<dbReference type="InterPro" id="IPR056042">
    <property type="entry name" value="DUF7625"/>
</dbReference>
<accession>A0A835H8P0</accession>
<evidence type="ECO:0000259" key="2">
    <source>
        <dbReference type="Pfam" id="PF01936"/>
    </source>
</evidence>
<dbReference type="Pfam" id="PF01936">
    <property type="entry name" value="NYN"/>
    <property type="match status" value="1"/>
</dbReference>
<evidence type="ECO:0000256" key="1">
    <source>
        <dbReference type="SAM" id="MobiDB-lite"/>
    </source>
</evidence>
<dbReference type="GO" id="GO:0004540">
    <property type="term" value="F:RNA nuclease activity"/>
    <property type="evidence" value="ECO:0007669"/>
    <property type="project" value="InterPro"/>
</dbReference>
<feature type="compositionally biased region" description="Polar residues" evidence="1">
    <location>
        <begin position="338"/>
        <end position="359"/>
    </location>
</feature>
<protein>
    <recommendedName>
        <fullName evidence="7">NYN domain-containing protein</fullName>
    </recommendedName>
</protein>
<dbReference type="GO" id="GO:0005777">
    <property type="term" value="C:peroxisome"/>
    <property type="evidence" value="ECO:0007669"/>
    <property type="project" value="InterPro"/>
</dbReference>
<dbReference type="AlphaFoldDB" id="A0A835H8P0"/>
<reference evidence="5 6" key="1">
    <citation type="submission" date="2020-10" db="EMBL/GenBank/DDBJ databases">
        <title>The Coptis chinensis genome and diversification of protoberbering-type alkaloids.</title>
        <authorList>
            <person name="Wang B."/>
            <person name="Shu S."/>
            <person name="Song C."/>
            <person name="Liu Y."/>
        </authorList>
    </citation>
    <scope>NUCLEOTIDE SEQUENCE [LARGE SCALE GENOMIC DNA]</scope>
    <source>
        <strain evidence="5">HL-2020</strain>
        <tissue evidence="5">Leaf</tissue>
    </source>
</reference>
<gene>
    <name evidence="5" type="ORF">IFM89_039049</name>
</gene>
<evidence type="ECO:0000259" key="3">
    <source>
        <dbReference type="Pfam" id="PF14418"/>
    </source>
</evidence>
<feature type="domain" description="NYN" evidence="2">
    <location>
        <begin position="17"/>
        <end position="154"/>
    </location>
</feature>
<dbReference type="EMBL" id="JADFTS010000008">
    <property type="protein sequence ID" value="KAF9595336.1"/>
    <property type="molecule type" value="Genomic_DNA"/>
</dbReference>
<dbReference type="Pfam" id="PF14418">
    <property type="entry name" value="OHA"/>
    <property type="match status" value="1"/>
</dbReference>
<dbReference type="InterPro" id="IPR024768">
    <property type="entry name" value="Marf1"/>
</dbReference>
<dbReference type="GO" id="GO:0010468">
    <property type="term" value="P:regulation of gene expression"/>
    <property type="evidence" value="ECO:0007669"/>
    <property type="project" value="InterPro"/>
</dbReference>
<feature type="region of interest" description="Disordered" evidence="1">
    <location>
        <begin position="182"/>
        <end position="230"/>
    </location>
</feature>
<dbReference type="Pfam" id="PF24620">
    <property type="entry name" value="DUF7625"/>
    <property type="match status" value="1"/>
</dbReference>
<proteinExistence type="predicted"/>
<dbReference type="InterPro" id="IPR025677">
    <property type="entry name" value="OST-HTH-assoc_dom"/>
</dbReference>
<dbReference type="Proteomes" id="UP000631114">
    <property type="component" value="Unassembled WGS sequence"/>
</dbReference>
<feature type="domain" description="DUF7625" evidence="4">
    <location>
        <begin position="437"/>
        <end position="529"/>
    </location>
</feature>
<evidence type="ECO:0000313" key="6">
    <source>
        <dbReference type="Proteomes" id="UP000631114"/>
    </source>
</evidence>
<comment type="caution">
    <text evidence="5">The sequence shown here is derived from an EMBL/GenBank/DDBJ whole genome shotgun (WGS) entry which is preliminary data.</text>
</comment>
<dbReference type="PANTHER" id="PTHR14379:SF7">
    <property type="entry name" value="ENDONUCLEASE OR GLYCOSYL HYDROLASE-RELATED"/>
    <property type="match status" value="1"/>
</dbReference>
<dbReference type="InterPro" id="IPR021139">
    <property type="entry name" value="NYN"/>
</dbReference>
<dbReference type="PANTHER" id="PTHR14379">
    <property type="entry name" value="LIMKAIN B LKAP"/>
    <property type="match status" value="1"/>
</dbReference>
<keyword evidence="6" id="KW-1185">Reference proteome</keyword>